<keyword evidence="4" id="KW-1185">Reference proteome</keyword>
<dbReference type="InterPro" id="IPR029058">
    <property type="entry name" value="AB_hydrolase_fold"/>
</dbReference>
<dbReference type="PANTHER" id="PTHR43798">
    <property type="entry name" value="MONOACYLGLYCEROL LIPASE"/>
    <property type="match status" value="1"/>
</dbReference>
<dbReference type="GO" id="GO:0016787">
    <property type="term" value="F:hydrolase activity"/>
    <property type="evidence" value="ECO:0007669"/>
    <property type="project" value="UniProtKB-KW"/>
</dbReference>
<reference evidence="3" key="1">
    <citation type="submission" date="2022-06" db="EMBL/GenBank/DDBJ databases">
        <title>Novel species in genus nocardia.</title>
        <authorList>
            <person name="Li F."/>
        </authorList>
    </citation>
    <scope>NUCLEOTIDE SEQUENCE</scope>
    <source>
        <strain evidence="3">CDC141</strain>
    </source>
</reference>
<organism evidence="3 4">
    <name type="scientific">Nocardia pulmonis</name>
    <dbReference type="NCBI Taxonomy" id="2951408"/>
    <lineage>
        <taxon>Bacteria</taxon>
        <taxon>Bacillati</taxon>
        <taxon>Actinomycetota</taxon>
        <taxon>Actinomycetes</taxon>
        <taxon>Mycobacteriales</taxon>
        <taxon>Nocardiaceae</taxon>
        <taxon>Nocardia</taxon>
    </lineage>
</organism>
<feature type="domain" description="AB hydrolase-1" evidence="2">
    <location>
        <begin position="44"/>
        <end position="287"/>
    </location>
</feature>
<gene>
    <name evidence="3" type="ORF">NDR86_17535</name>
</gene>
<evidence type="ECO:0000313" key="3">
    <source>
        <dbReference type="EMBL" id="MCM6775278.1"/>
    </source>
</evidence>
<evidence type="ECO:0000256" key="1">
    <source>
        <dbReference type="ARBA" id="ARBA00022801"/>
    </source>
</evidence>
<dbReference type="SUPFAM" id="SSF53474">
    <property type="entry name" value="alpha/beta-Hydrolases"/>
    <property type="match status" value="1"/>
</dbReference>
<evidence type="ECO:0000313" key="4">
    <source>
        <dbReference type="Proteomes" id="UP001139157"/>
    </source>
</evidence>
<dbReference type="InterPro" id="IPR050266">
    <property type="entry name" value="AB_hydrolase_sf"/>
</dbReference>
<dbReference type="Proteomes" id="UP001139157">
    <property type="component" value="Unassembled WGS sequence"/>
</dbReference>
<proteinExistence type="predicted"/>
<dbReference type="PANTHER" id="PTHR43798:SF31">
    <property type="entry name" value="AB HYDROLASE SUPERFAMILY PROTEIN YCLE"/>
    <property type="match status" value="1"/>
</dbReference>
<sequence length="310" mass="33581">MTVARCYRTAALNPPGIRPEVVPVTTGDGARLRVHAYGPADGAPIVLVHGWTCRLEYWNPQLNAFAGKYRVIAWDLRGHGESEMGSAPLTTDLLADDLEDVLHAALRPGQRAVLVGHSLGGMTVQAWAGRYREEVARRAAAVVLANTAADDLVGQTTVLPVFNRGRLRVPRWLARAVLSAPLPLCKRSEQLFRSVTMGPNASGDIVDFAFAMVRSCPTAVRAKFGLLFPDLALGRAALHLTVPTTVICGTYDALTPPVHARRIADMLREAGGFRKLVELPTGHFGTLEQIERFNVELAEVLVQARGERAG</sequence>
<dbReference type="InterPro" id="IPR000073">
    <property type="entry name" value="AB_hydrolase_1"/>
</dbReference>
<dbReference type="GO" id="GO:0016020">
    <property type="term" value="C:membrane"/>
    <property type="evidence" value="ECO:0007669"/>
    <property type="project" value="TreeGrafter"/>
</dbReference>
<dbReference type="RefSeq" id="WP_251913440.1">
    <property type="nucleotide sequence ID" value="NZ_JAMRXG010000007.1"/>
</dbReference>
<protein>
    <submittedName>
        <fullName evidence="3">Alpha/beta hydrolase</fullName>
    </submittedName>
</protein>
<keyword evidence="1 3" id="KW-0378">Hydrolase</keyword>
<dbReference type="PRINTS" id="PR00111">
    <property type="entry name" value="ABHYDROLASE"/>
</dbReference>
<evidence type="ECO:0000259" key="2">
    <source>
        <dbReference type="Pfam" id="PF00561"/>
    </source>
</evidence>
<comment type="caution">
    <text evidence="3">The sequence shown here is derived from an EMBL/GenBank/DDBJ whole genome shotgun (WGS) entry which is preliminary data.</text>
</comment>
<accession>A0A9X2E985</accession>
<dbReference type="Gene3D" id="3.40.50.1820">
    <property type="entry name" value="alpha/beta hydrolase"/>
    <property type="match status" value="1"/>
</dbReference>
<dbReference type="EMBL" id="JAMRXG010000007">
    <property type="protein sequence ID" value="MCM6775278.1"/>
    <property type="molecule type" value="Genomic_DNA"/>
</dbReference>
<dbReference type="AlphaFoldDB" id="A0A9X2E985"/>
<name>A0A9X2E985_9NOCA</name>
<dbReference type="Pfam" id="PF00561">
    <property type="entry name" value="Abhydrolase_1"/>
    <property type="match status" value="1"/>
</dbReference>